<sequence length="312" mass="35027">MRLYFLLVVLTTLATFAFAWEKEDYEIFDLVGALEAAEGKGTSFYSWLNVPPTATTNEIAKAYRKMSMTLHPDKNPNVKGVHERFARLGVVSTILRNTESRERYDFWYKNGVPKWRGTGYYYSRFRPGLGTVLVFLVAITSFLQYIVQRMNYTKDLERIERFQREARVAAWGPKLVPVEGKRKVKVPLGPARFDEDGDMVASGRTVDMVVEGSNVYILDPSGTLEILDSSAALRPAMSRTWFISLVTSVFDKFLHRKQDVLDGVVEESENEGGSSTASEAQDGTPTANDVNGRAPATKAGGRRRKAVKSSKR</sequence>
<reference evidence="1 2" key="1">
    <citation type="journal article" date="2019" name="Nat. Ecol. Evol.">
        <title>Megaphylogeny resolves global patterns of mushroom evolution.</title>
        <authorList>
            <person name="Varga T."/>
            <person name="Krizsan K."/>
            <person name="Foldi C."/>
            <person name="Dima B."/>
            <person name="Sanchez-Garcia M."/>
            <person name="Sanchez-Ramirez S."/>
            <person name="Szollosi G.J."/>
            <person name="Szarkandi J.G."/>
            <person name="Papp V."/>
            <person name="Albert L."/>
            <person name="Andreopoulos W."/>
            <person name="Angelini C."/>
            <person name="Antonin V."/>
            <person name="Barry K.W."/>
            <person name="Bougher N.L."/>
            <person name="Buchanan P."/>
            <person name="Buyck B."/>
            <person name="Bense V."/>
            <person name="Catcheside P."/>
            <person name="Chovatia M."/>
            <person name="Cooper J."/>
            <person name="Damon W."/>
            <person name="Desjardin D."/>
            <person name="Finy P."/>
            <person name="Geml J."/>
            <person name="Haridas S."/>
            <person name="Hughes K."/>
            <person name="Justo A."/>
            <person name="Karasinski D."/>
            <person name="Kautmanova I."/>
            <person name="Kiss B."/>
            <person name="Kocsube S."/>
            <person name="Kotiranta H."/>
            <person name="LaButti K.M."/>
            <person name="Lechner B.E."/>
            <person name="Liimatainen K."/>
            <person name="Lipzen A."/>
            <person name="Lukacs Z."/>
            <person name="Mihaltcheva S."/>
            <person name="Morgado L.N."/>
            <person name="Niskanen T."/>
            <person name="Noordeloos M.E."/>
            <person name="Ohm R.A."/>
            <person name="Ortiz-Santana B."/>
            <person name="Ovrebo C."/>
            <person name="Racz N."/>
            <person name="Riley R."/>
            <person name="Savchenko A."/>
            <person name="Shiryaev A."/>
            <person name="Soop K."/>
            <person name="Spirin V."/>
            <person name="Szebenyi C."/>
            <person name="Tomsovsky M."/>
            <person name="Tulloss R.E."/>
            <person name="Uehling J."/>
            <person name="Grigoriev I.V."/>
            <person name="Vagvolgyi C."/>
            <person name="Papp T."/>
            <person name="Martin F.M."/>
            <person name="Miettinen O."/>
            <person name="Hibbett D.S."/>
            <person name="Nagy L.G."/>
        </authorList>
    </citation>
    <scope>NUCLEOTIDE SEQUENCE [LARGE SCALE GENOMIC DNA]</scope>
    <source>
        <strain evidence="1 2">NL-1719</strain>
    </source>
</reference>
<name>A0ACD3BE02_9AGAR</name>
<protein>
    <submittedName>
        <fullName evidence="1">DnaJ-domain-containing protein</fullName>
    </submittedName>
</protein>
<keyword evidence="2" id="KW-1185">Reference proteome</keyword>
<evidence type="ECO:0000313" key="2">
    <source>
        <dbReference type="Proteomes" id="UP000308600"/>
    </source>
</evidence>
<evidence type="ECO:0000313" key="1">
    <source>
        <dbReference type="EMBL" id="TFK75827.1"/>
    </source>
</evidence>
<gene>
    <name evidence="1" type="ORF">BDN72DRAFT_954380</name>
</gene>
<accession>A0ACD3BE02</accession>
<dbReference type="EMBL" id="ML208261">
    <property type="protein sequence ID" value="TFK75827.1"/>
    <property type="molecule type" value="Genomic_DNA"/>
</dbReference>
<proteinExistence type="predicted"/>
<organism evidence="1 2">
    <name type="scientific">Pluteus cervinus</name>
    <dbReference type="NCBI Taxonomy" id="181527"/>
    <lineage>
        <taxon>Eukaryota</taxon>
        <taxon>Fungi</taxon>
        <taxon>Dikarya</taxon>
        <taxon>Basidiomycota</taxon>
        <taxon>Agaricomycotina</taxon>
        <taxon>Agaricomycetes</taxon>
        <taxon>Agaricomycetidae</taxon>
        <taxon>Agaricales</taxon>
        <taxon>Pluteineae</taxon>
        <taxon>Pluteaceae</taxon>
        <taxon>Pluteus</taxon>
    </lineage>
</organism>
<dbReference type="Proteomes" id="UP000308600">
    <property type="component" value="Unassembled WGS sequence"/>
</dbReference>